<keyword evidence="6" id="KW-1185">Reference proteome</keyword>
<dbReference type="GO" id="GO:0005509">
    <property type="term" value="F:calcium ion binding"/>
    <property type="evidence" value="ECO:0007669"/>
    <property type="project" value="TreeGrafter"/>
</dbReference>
<comment type="cofactor">
    <cofactor evidence="3">
        <name>Zn(2+)</name>
        <dbReference type="ChEBI" id="CHEBI:29105"/>
    </cofactor>
    <text evidence="3">Binds 1 divalent metal cation per subunit.</text>
</comment>
<dbReference type="EMBL" id="QJTF01000001">
    <property type="protein sequence ID" value="PYE90376.1"/>
    <property type="molecule type" value="Genomic_DNA"/>
</dbReference>
<dbReference type="Proteomes" id="UP000247454">
    <property type="component" value="Unassembled WGS sequence"/>
</dbReference>
<keyword evidence="3" id="KW-0862">Zinc</keyword>
<feature type="binding site" evidence="3">
    <location>
        <position position="147"/>
    </location>
    <ligand>
        <name>a divalent metal cation</name>
        <dbReference type="ChEBI" id="CHEBI:60240"/>
    </ligand>
</feature>
<feature type="active site" description="Proton donor/acceptor" evidence="2">
    <location>
        <position position="199"/>
    </location>
</feature>
<gene>
    <name evidence="5" type="ORF">C7477_10148</name>
</gene>
<dbReference type="PANTHER" id="PTHR10907:SF47">
    <property type="entry name" value="REGUCALCIN"/>
    <property type="match status" value="1"/>
</dbReference>
<evidence type="ECO:0000259" key="4">
    <source>
        <dbReference type="Pfam" id="PF08450"/>
    </source>
</evidence>
<proteinExistence type="inferred from homology"/>
<reference evidence="5 6" key="1">
    <citation type="submission" date="2018-06" db="EMBL/GenBank/DDBJ databases">
        <title>Genomic Encyclopedia of Type Strains, Phase III (KMG-III): the genomes of soil and plant-associated and newly described type strains.</title>
        <authorList>
            <person name="Whitman W."/>
        </authorList>
    </citation>
    <scope>NUCLEOTIDE SEQUENCE [LARGE SCALE GENOMIC DNA]</scope>
    <source>
        <strain evidence="5 6">ORS 1419</strain>
    </source>
</reference>
<keyword evidence="3" id="KW-0479">Metal-binding</keyword>
<dbReference type="RefSeq" id="WP_110747394.1">
    <property type="nucleotide sequence ID" value="NZ_QJTF01000001.1"/>
</dbReference>
<dbReference type="InterPro" id="IPR013658">
    <property type="entry name" value="SGL"/>
</dbReference>
<feature type="binding site" evidence="3">
    <location>
        <position position="99"/>
    </location>
    <ligand>
        <name>substrate</name>
    </ligand>
</feature>
<dbReference type="OrthoDB" id="2633250at2"/>
<feature type="binding site" evidence="3">
    <location>
        <position position="199"/>
    </location>
    <ligand>
        <name>a divalent metal cation</name>
        <dbReference type="ChEBI" id="CHEBI:60240"/>
    </ligand>
</feature>
<feature type="domain" description="SMP-30/Gluconolactonase/LRE-like region" evidence="4">
    <location>
        <begin position="16"/>
        <end position="257"/>
    </location>
</feature>
<dbReference type="InterPro" id="IPR005511">
    <property type="entry name" value="SMP-30"/>
</dbReference>
<accession>A0A318TLD9</accession>
<dbReference type="GO" id="GO:0004341">
    <property type="term" value="F:gluconolactonase activity"/>
    <property type="evidence" value="ECO:0007669"/>
    <property type="project" value="TreeGrafter"/>
</dbReference>
<evidence type="ECO:0000256" key="2">
    <source>
        <dbReference type="PIRSR" id="PIRSR605511-1"/>
    </source>
</evidence>
<name>A0A318TLD9_9HYPH</name>
<dbReference type="SUPFAM" id="SSF63829">
    <property type="entry name" value="Calcium-dependent phosphotriesterase"/>
    <property type="match status" value="1"/>
</dbReference>
<dbReference type="Gene3D" id="2.120.10.30">
    <property type="entry name" value="TolB, C-terminal domain"/>
    <property type="match status" value="1"/>
</dbReference>
<protein>
    <submittedName>
        <fullName evidence="5">Gluconolactonase</fullName>
    </submittedName>
</protein>
<evidence type="ECO:0000313" key="5">
    <source>
        <dbReference type="EMBL" id="PYE90376.1"/>
    </source>
</evidence>
<dbReference type="GO" id="GO:0019853">
    <property type="term" value="P:L-ascorbic acid biosynthetic process"/>
    <property type="evidence" value="ECO:0007669"/>
    <property type="project" value="TreeGrafter"/>
</dbReference>
<comment type="caution">
    <text evidence="5">The sequence shown here is derived from an EMBL/GenBank/DDBJ whole genome shotgun (WGS) entry which is preliminary data.</text>
</comment>
<evidence type="ECO:0000256" key="1">
    <source>
        <dbReference type="ARBA" id="ARBA00008853"/>
    </source>
</evidence>
<dbReference type="Pfam" id="PF08450">
    <property type="entry name" value="SGL"/>
    <property type="match status" value="1"/>
</dbReference>
<feature type="binding site" evidence="3">
    <location>
        <position position="17"/>
    </location>
    <ligand>
        <name>a divalent metal cation</name>
        <dbReference type="ChEBI" id="CHEBI:60240"/>
    </ligand>
</feature>
<dbReference type="PANTHER" id="PTHR10907">
    <property type="entry name" value="REGUCALCIN"/>
    <property type="match status" value="1"/>
</dbReference>
<feature type="binding site" evidence="3">
    <location>
        <position position="101"/>
    </location>
    <ligand>
        <name>substrate</name>
    </ligand>
</feature>
<dbReference type="InterPro" id="IPR011042">
    <property type="entry name" value="6-blade_b-propeller_TolB-like"/>
</dbReference>
<evidence type="ECO:0000313" key="6">
    <source>
        <dbReference type="Proteomes" id="UP000247454"/>
    </source>
</evidence>
<sequence length="277" mass="30767">MTVSFEIFSDLWVQYGEGPVWSESGNCIWWVDIPGCRLLRTDAVTGRTDAWNTPETPGCIAVRADGMLVVGLVSGIFLFDPVSGRFEHACSPESRDDVRFNDGASDAAGRFWTGTMHLAAARPAGAIFCIEPDFTYRRIFEDLWIPNGLAFDQSRNRMYFSDSHPSVQTIWVCDYDVLTGTPVNRRTFATTHALEGRPDGAFVDDDGVYWIAAVEGSQLLRFAPTGEALEPLPVPVSHPTKIVMDRKNPPTLYVTTRRMAPDDETDPSGYLLRGTFS</sequence>
<dbReference type="PRINTS" id="PR01790">
    <property type="entry name" value="SMP30FAMILY"/>
</dbReference>
<comment type="similarity">
    <text evidence="1">Belongs to the SMP-30/CGR1 family.</text>
</comment>
<evidence type="ECO:0000256" key="3">
    <source>
        <dbReference type="PIRSR" id="PIRSR605511-2"/>
    </source>
</evidence>
<organism evidence="5 6">
    <name type="scientific">Phyllobacterium leguminum</name>
    <dbReference type="NCBI Taxonomy" id="314237"/>
    <lineage>
        <taxon>Bacteria</taxon>
        <taxon>Pseudomonadati</taxon>
        <taxon>Pseudomonadota</taxon>
        <taxon>Alphaproteobacteria</taxon>
        <taxon>Hyphomicrobiales</taxon>
        <taxon>Phyllobacteriaceae</taxon>
        <taxon>Phyllobacterium</taxon>
    </lineage>
</organism>
<dbReference type="AlphaFoldDB" id="A0A318TLD9"/>